<gene>
    <name evidence="1" type="ORF">A2W41_00940</name>
</gene>
<dbReference type="PANTHER" id="PTHR37953">
    <property type="entry name" value="UPF0127 PROTEIN MJ1496"/>
    <property type="match status" value="1"/>
</dbReference>
<evidence type="ECO:0008006" key="3">
    <source>
        <dbReference type="Google" id="ProtNLM"/>
    </source>
</evidence>
<dbReference type="AlphaFoldDB" id="A0A1G2FX12"/>
<evidence type="ECO:0000313" key="2">
    <source>
        <dbReference type="Proteomes" id="UP000176700"/>
    </source>
</evidence>
<dbReference type="Gene3D" id="2.60.120.1140">
    <property type="entry name" value="Protein of unknown function DUF192"/>
    <property type="match status" value="1"/>
</dbReference>
<dbReference type="Proteomes" id="UP000176700">
    <property type="component" value="Unassembled WGS sequence"/>
</dbReference>
<dbReference type="EMBL" id="MHNI01000019">
    <property type="protein sequence ID" value="OGZ42262.1"/>
    <property type="molecule type" value="Genomic_DNA"/>
</dbReference>
<organism evidence="1 2">
    <name type="scientific">Candidatus Ryanbacteria bacterium RIFCSPHIGHO2_01_45_13</name>
    <dbReference type="NCBI Taxonomy" id="1802112"/>
    <lineage>
        <taxon>Bacteria</taxon>
        <taxon>Candidatus Ryaniibacteriota</taxon>
    </lineage>
</organism>
<protein>
    <recommendedName>
        <fullName evidence="3">DUF192 domain-containing protein</fullName>
    </recommendedName>
</protein>
<reference evidence="1 2" key="1">
    <citation type="journal article" date="2016" name="Nat. Commun.">
        <title>Thousands of microbial genomes shed light on interconnected biogeochemical processes in an aquifer system.</title>
        <authorList>
            <person name="Anantharaman K."/>
            <person name="Brown C.T."/>
            <person name="Hug L.A."/>
            <person name="Sharon I."/>
            <person name="Castelle C.J."/>
            <person name="Probst A.J."/>
            <person name="Thomas B.C."/>
            <person name="Singh A."/>
            <person name="Wilkins M.J."/>
            <person name="Karaoz U."/>
            <person name="Brodie E.L."/>
            <person name="Williams K.H."/>
            <person name="Hubbard S.S."/>
            <person name="Banfield J.F."/>
        </authorList>
    </citation>
    <scope>NUCLEOTIDE SEQUENCE [LARGE SCALE GENOMIC DNA]</scope>
</reference>
<accession>A0A1G2FX12</accession>
<name>A0A1G2FX12_9BACT</name>
<sequence>MKQVVTVRDAVFNVNIANTPEEQQNGLMGVTNLSDNNGMLFIFDMPRVAAFWNKNVLIPLDVLWIRSGRVTGIYSMRPEAESGVRVIESPGAVDLVLEIAGGAAERMNISVGDEIQFNDD</sequence>
<comment type="caution">
    <text evidence="1">The sequence shown here is derived from an EMBL/GenBank/DDBJ whole genome shotgun (WGS) entry which is preliminary data.</text>
</comment>
<dbReference type="PANTHER" id="PTHR37953:SF1">
    <property type="entry name" value="UPF0127 PROTEIN MJ1496"/>
    <property type="match status" value="1"/>
</dbReference>
<evidence type="ECO:0000313" key="1">
    <source>
        <dbReference type="EMBL" id="OGZ42262.1"/>
    </source>
</evidence>
<proteinExistence type="predicted"/>
<dbReference type="InterPro" id="IPR003795">
    <property type="entry name" value="DUF192"/>
</dbReference>
<dbReference type="Pfam" id="PF02643">
    <property type="entry name" value="DUF192"/>
    <property type="match status" value="1"/>
</dbReference>
<dbReference type="InterPro" id="IPR038695">
    <property type="entry name" value="Saro_0823-like_sf"/>
</dbReference>